<dbReference type="EMBL" id="CAJVPW010016898">
    <property type="protein sequence ID" value="CAG8673316.1"/>
    <property type="molecule type" value="Genomic_DNA"/>
</dbReference>
<gene>
    <name evidence="1" type="ORF">SPELUC_LOCUS9774</name>
</gene>
<accession>A0ACA9NRK1</accession>
<evidence type="ECO:0000313" key="1">
    <source>
        <dbReference type="EMBL" id="CAG8673316.1"/>
    </source>
</evidence>
<comment type="caution">
    <text evidence="1">The sequence shown here is derived from an EMBL/GenBank/DDBJ whole genome shotgun (WGS) entry which is preliminary data.</text>
</comment>
<name>A0ACA9NRK1_9GLOM</name>
<feature type="non-terminal residue" evidence="1">
    <location>
        <position position="1"/>
    </location>
</feature>
<protein>
    <submittedName>
        <fullName evidence="1">6738_t:CDS:1</fullName>
    </submittedName>
</protein>
<dbReference type="Proteomes" id="UP000789366">
    <property type="component" value="Unassembled WGS sequence"/>
</dbReference>
<evidence type="ECO:0000313" key="2">
    <source>
        <dbReference type="Proteomes" id="UP000789366"/>
    </source>
</evidence>
<sequence>LKEIIKEFTNIILFFTSSPGRNHGHSCGILPDSEPSIIEMAIEEQQNLEENDIENLQQVLSLETAINISGLAIYINDNKIVSTEEILDDKQIIDLATQSAKFDSSSGDKELVLISHKEGLNVLTTFIDYFKQQMDAEFKVEDLHTLKKI</sequence>
<keyword evidence="2" id="KW-1185">Reference proteome</keyword>
<reference evidence="1" key="1">
    <citation type="submission" date="2021-06" db="EMBL/GenBank/DDBJ databases">
        <authorList>
            <person name="Kallberg Y."/>
            <person name="Tangrot J."/>
            <person name="Rosling A."/>
        </authorList>
    </citation>
    <scope>NUCLEOTIDE SEQUENCE</scope>
    <source>
        <strain evidence="1">28 12/20/2015</strain>
    </source>
</reference>
<proteinExistence type="predicted"/>
<organism evidence="1 2">
    <name type="scientific">Cetraspora pellucida</name>
    <dbReference type="NCBI Taxonomy" id="1433469"/>
    <lineage>
        <taxon>Eukaryota</taxon>
        <taxon>Fungi</taxon>
        <taxon>Fungi incertae sedis</taxon>
        <taxon>Mucoromycota</taxon>
        <taxon>Glomeromycotina</taxon>
        <taxon>Glomeromycetes</taxon>
        <taxon>Diversisporales</taxon>
        <taxon>Gigasporaceae</taxon>
        <taxon>Cetraspora</taxon>
    </lineage>
</organism>